<comment type="caution">
    <text evidence="9">The sequence shown here is derived from an EMBL/GenBank/DDBJ whole genome shotgun (WGS) entry which is preliminary data.</text>
</comment>
<evidence type="ECO:0000256" key="6">
    <source>
        <dbReference type="ARBA" id="ARBA00024536"/>
    </source>
</evidence>
<comment type="subcellular location">
    <subcellularLocation>
        <location evidence="7 8">Cytoplasm</location>
    </subcellularLocation>
</comment>
<evidence type="ECO:0000256" key="8">
    <source>
        <dbReference type="RuleBase" id="RU000607"/>
    </source>
</evidence>
<dbReference type="NCBIfam" id="TIGR00109">
    <property type="entry name" value="hemH"/>
    <property type="match status" value="1"/>
</dbReference>
<dbReference type="HAMAP" id="MF_00323">
    <property type="entry name" value="Ferrochelatase"/>
    <property type="match status" value="1"/>
</dbReference>
<keyword evidence="5 7" id="KW-0627">Porphyrin biosynthesis</keyword>
<comment type="pathway">
    <text evidence="7 8">Porphyrin-containing compound metabolism; protoheme biosynthesis; protoheme from protoporphyrin-IX: step 1/1.</text>
</comment>
<dbReference type="Gene3D" id="3.40.50.1400">
    <property type="match status" value="2"/>
</dbReference>
<dbReference type="InterPro" id="IPR033659">
    <property type="entry name" value="Ferrochelatase_N"/>
</dbReference>
<reference evidence="9" key="1">
    <citation type="journal article" date="2020" name="mSystems">
        <title>Genome- and Community-Level Interaction Insights into Carbon Utilization and Element Cycling Functions of Hydrothermarchaeota in Hydrothermal Sediment.</title>
        <authorList>
            <person name="Zhou Z."/>
            <person name="Liu Y."/>
            <person name="Xu W."/>
            <person name="Pan J."/>
            <person name="Luo Z.H."/>
            <person name="Li M."/>
        </authorList>
    </citation>
    <scope>NUCLEOTIDE SEQUENCE [LARGE SCALE GENOMIC DNA]</scope>
    <source>
        <strain evidence="9">HyVt-577</strain>
    </source>
</reference>
<keyword evidence="7" id="KW-0479">Metal-binding</keyword>
<evidence type="ECO:0000256" key="2">
    <source>
        <dbReference type="ARBA" id="ARBA00023004"/>
    </source>
</evidence>
<keyword evidence="2 7" id="KW-0408">Iron</keyword>
<gene>
    <name evidence="7 9" type="primary">hemH</name>
    <name evidence="9" type="ORF">ENK44_09445</name>
</gene>
<comment type="catalytic activity">
    <reaction evidence="7 8">
        <text>heme b + 2 H(+) = protoporphyrin IX + Fe(2+)</text>
        <dbReference type="Rhea" id="RHEA:22584"/>
        <dbReference type="ChEBI" id="CHEBI:15378"/>
        <dbReference type="ChEBI" id="CHEBI:29033"/>
        <dbReference type="ChEBI" id="CHEBI:57306"/>
        <dbReference type="ChEBI" id="CHEBI:60344"/>
        <dbReference type="EC" id="4.98.1.1"/>
    </reaction>
</comment>
<proteinExistence type="inferred from homology"/>
<dbReference type="CDD" id="cd00419">
    <property type="entry name" value="Ferrochelatase_C"/>
    <property type="match status" value="1"/>
</dbReference>
<dbReference type="PROSITE" id="PS00534">
    <property type="entry name" value="FERROCHELATASE"/>
    <property type="match status" value="1"/>
</dbReference>
<dbReference type="GO" id="GO:0004325">
    <property type="term" value="F:ferrochelatase activity"/>
    <property type="evidence" value="ECO:0007669"/>
    <property type="project" value="UniProtKB-UniRule"/>
</dbReference>
<evidence type="ECO:0000256" key="5">
    <source>
        <dbReference type="ARBA" id="ARBA00023244"/>
    </source>
</evidence>
<protein>
    <recommendedName>
        <fullName evidence="7 8">Ferrochelatase</fullName>
        <ecNumber evidence="7 8">4.98.1.1</ecNumber>
    </recommendedName>
    <alternativeName>
        <fullName evidence="7">Heme synthase</fullName>
    </alternativeName>
    <alternativeName>
        <fullName evidence="7">Protoheme ferro-lyase</fullName>
    </alternativeName>
</protein>
<comment type="similarity">
    <text evidence="1 7 8">Belongs to the ferrochelatase family.</text>
</comment>
<dbReference type="SUPFAM" id="SSF53800">
    <property type="entry name" value="Chelatase"/>
    <property type="match status" value="1"/>
</dbReference>
<accession>A0A7V4U0T1</accession>
<keyword evidence="3 7" id="KW-0350">Heme biosynthesis</keyword>
<keyword evidence="4 7" id="KW-0456">Lyase</keyword>
<dbReference type="InterPro" id="IPR033644">
    <property type="entry name" value="Ferrochelatase_C"/>
</dbReference>
<dbReference type="GO" id="GO:0005737">
    <property type="term" value="C:cytoplasm"/>
    <property type="evidence" value="ECO:0007669"/>
    <property type="project" value="UniProtKB-SubCell"/>
</dbReference>
<evidence type="ECO:0000256" key="4">
    <source>
        <dbReference type="ARBA" id="ARBA00023239"/>
    </source>
</evidence>
<dbReference type="PANTHER" id="PTHR11108:SF1">
    <property type="entry name" value="FERROCHELATASE, MITOCHONDRIAL"/>
    <property type="match status" value="1"/>
</dbReference>
<dbReference type="EMBL" id="DRQG01000087">
    <property type="protein sequence ID" value="HGY55915.1"/>
    <property type="molecule type" value="Genomic_DNA"/>
</dbReference>
<dbReference type="GO" id="GO:0046872">
    <property type="term" value="F:metal ion binding"/>
    <property type="evidence" value="ECO:0007669"/>
    <property type="project" value="UniProtKB-KW"/>
</dbReference>
<evidence type="ECO:0000256" key="3">
    <source>
        <dbReference type="ARBA" id="ARBA00023133"/>
    </source>
</evidence>
<keyword evidence="7 8" id="KW-0963">Cytoplasm</keyword>
<dbReference type="InterPro" id="IPR019772">
    <property type="entry name" value="Ferrochelatase_AS"/>
</dbReference>
<evidence type="ECO:0000256" key="1">
    <source>
        <dbReference type="ARBA" id="ARBA00007718"/>
    </source>
</evidence>
<dbReference type="UniPathway" id="UPA00252">
    <property type="reaction ID" value="UER00325"/>
</dbReference>
<dbReference type="Pfam" id="PF00762">
    <property type="entry name" value="Ferrochelatase"/>
    <property type="match status" value="1"/>
</dbReference>
<organism evidence="9">
    <name type="scientific">Caldithrix abyssi</name>
    <dbReference type="NCBI Taxonomy" id="187145"/>
    <lineage>
        <taxon>Bacteria</taxon>
        <taxon>Pseudomonadati</taxon>
        <taxon>Calditrichota</taxon>
        <taxon>Calditrichia</taxon>
        <taxon>Calditrichales</taxon>
        <taxon>Calditrichaceae</taxon>
        <taxon>Caldithrix</taxon>
    </lineage>
</organism>
<feature type="binding site" evidence="7">
    <location>
        <position position="299"/>
    </location>
    <ligand>
        <name>Fe(2+)</name>
        <dbReference type="ChEBI" id="CHEBI:29033"/>
    </ligand>
</feature>
<name>A0A7V4U0T1_CALAY</name>
<comment type="function">
    <text evidence="7 8">Catalyzes the ferrous insertion into protoporphyrin IX.</text>
</comment>
<comment type="catalytic activity">
    <reaction evidence="6">
        <text>Fe-coproporphyrin III + 2 H(+) = coproporphyrin III + Fe(2+)</text>
        <dbReference type="Rhea" id="RHEA:49572"/>
        <dbReference type="ChEBI" id="CHEBI:15378"/>
        <dbReference type="ChEBI" id="CHEBI:29033"/>
        <dbReference type="ChEBI" id="CHEBI:68438"/>
        <dbReference type="ChEBI" id="CHEBI:131725"/>
        <dbReference type="EC" id="4.99.1.9"/>
    </reaction>
    <physiologicalReaction direction="right-to-left" evidence="6">
        <dbReference type="Rhea" id="RHEA:49574"/>
    </physiologicalReaction>
</comment>
<dbReference type="Proteomes" id="UP000885779">
    <property type="component" value="Unassembled WGS sequence"/>
</dbReference>
<dbReference type="CDD" id="cd03411">
    <property type="entry name" value="Ferrochelatase_N"/>
    <property type="match status" value="1"/>
</dbReference>
<sequence length="347" mass="40293">MHNKPNRNFPQPFERMAGEDQNNMKIAVLLANMGGPDSLQSVEEYLFNIFRDPDMIDIPLRGKLRDRFARWLARKRAPESRKIYNQIGGKSPLVQISRHQAEILEKNLNAEQKANFKVFPAMRYWHPFLHEVWQTITQNDFRQVIILSMYPFYSSTTSGSIIQMVERLKQRMDFDEREIIVIDRFGNHPAFIDVMVGQIKRALSEHPKTHFEDLLLSAHSIPMRRIKNGDPYQKEIEQAVSAIRRALPDHIRVHHSYQSKIGPVKWLEPATSDKIDELAHAGVKNLLLYPLGFVADNSETVYEMDILYKTVALEKGIEQFHRIESPNINGAFINVLKDIILEKLNGR</sequence>
<dbReference type="InterPro" id="IPR001015">
    <property type="entry name" value="Ferrochelatase"/>
</dbReference>
<evidence type="ECO:0000256" key="7">
    <source>
        <dbReference type="HAMAP-Rule" id="MF_00323"/>
    </source>
</evidence>
<feature type="binding site" evidence="7">
    <location>
        <position position="219"/>
    </location>
    <ligand>
        <name>Fe(2+)</name>
        <dbReference type="ChEBI" id="CHEBI:29033"/>
    </ligand>
</feature>
<dbReference type="PANTHER" id="PTHR11108">
    <property type="entry name" value="FERROCHELATASE"/>
    <property type="match status" value="1"/>
</dbReference>
<dbReference type="GO" id="GO:0006783">
    <property type="term" value="P:heme biosynthetic process"/>
    <property type="evidence" value="ECO:0007669"/>
    <property type="project" value="UniProtKB-UniRule"/>
</dbReference>
<evidence type="ECO:0000313" key="9">
    <source>
        <dbReference type="EMBL" id="HGY55915.1"/>
    </source>
</evidence>
<dbReference type="AlphaFoldDB" id="A0A7V4U0T1"/>
<dbReference type="EC" id="4.98.1.1" evidence="7 8"/>